<evidence type="ECO:0000313" key="2">
    <source>
        <dbReference type="Proteomes" id="UP000239156"/>
    </source>
</evidence>
<keyword evidence="2" id="KW-1185">Reference proteome</keyword>
<organism evidence="1 2">
    <name type="scientific">Puccinia striiformis</name>
    <dbReference type="NCBI Taxonomy" id="27350"/>
    <lineage>
        <taxon>Eukaryota</taxon>
        <taxon>Fungi</taxon>
        <taxon>Dikarya</taxon>
        <taxon>Basidiomycota</taxon>
        <taxon>Pucciniomycotina</taxon>
        <taxon>Pucciniomycetes</taxon>
        <taxon>Pucciniales</taxon>
        <taxon>Pucciniaceae</taxon>
        <taxon>Puccinia</taxon>
    </lineage>
</organism>
<evidence type="ECO:0000313" key="1">
    <source>
        <dbReference type="EMBL" id="POW11986.1"/>
    </source>
</evidence>
<accession>A0A2S4VR11</accession>
<reference evidence="1" key="1">
    <citation type="submission" date="2017-12" db="EMBL/GenBank/DDBJ databases">
        <title>Gene loss provides genomic basis for host adaptation in cereal stripe rust fungi.</title>
        <authorList>
            <person name="Xia C."/>
        </authorList>
    </citation>
    <scope>NUCLEOTIDE SEQUENCE [LARGE SCALE GENOMIC DNA]</scope>
    <source>
        <strain evidence="1">93-210</strain>
    </source>
</reference>
<dbReference type="AlphaFoldDB" id="A0A2S4VR11"/>
<protein>
    <submittedName>
        <fullName evidence="1">Uncharacterized protein</fullName>
    </submittedName>
</protein>
<comment type="caution">
    <text evidence="1">The sequence shown here is derived from an EMBL/GenBank/DDBJ whole genome shotgun (WGS) entry which is preliminary data.</text>
</comment>
<dbReference type="VEuPathDB" id="FungiDB:PSTT_04784"/>
<proteinExistence type="predicted"/>
<dbReference type="Proteomes" id="UP000239156">
    <property type="component" value="Unassembled WGS sequence"/>
</dbReference>
<sequence length="39" mass="4545">MISILWQLLHLTLYFTGPSLKASLMLISRNWAFLPVQQN</sequence>
<name>A0A2S4VR11_9BASI</name>
<dbReference type="EMBL" id="PKSL01000034">
    <property type="protein sequence ID" value="POW11986.1"/>
    <property type="molecule type" value="Genomic_DNA"/>
</dbReference>
<gene>
    <name evidence="1" type="ORF">PSTT_04784</name>
</gene>